<keyword evidence="2" id="KW-1185">Reference proteome</keyword>
<reference evidence="1 2" key="1">
    <citation type="journal article" date="2019" name="Int. J. Syst. Evol. Microbiol.">
        <title>The Global Catalogue of Microorganisms (GCM) 10K type strain sequencing project: providing services to taxonomists for standard genome sequencing and annotation.</title>
        <authorList>
            <consortium name="The Broad Institute Genomics Platform"/>
            <consortium name="The Broad Institute Genome Sequencing Center for Infectious Disease"/>
            <person name="Wu L."/>
            <person name="Ma J."/>
        </authorList>
    </citation>
    <scope>NUCLEOTIDE SEQUENCE [LARGE SCALE GENOMIC DNA]</scope>
    <source>
        <strain evidence="1 2">JCM 4087</strain>
    </source>
</reference>
<organism evidence="1 2">
    <name type="scientific">Streptomyces thioluteus</name>
    <dbReference type="NCBI Taxonomy" id="66431"/>
    <lineage>
        <taxon>Bacteria</taxon>
        <taxon>Bacillati</taxon>
        <taxon>Actinomycetota</taxon>
        <taxon>Actinomycetes</taxon>
        <taxon>Kitasatosporales</taxon>
        <taxon>Streptomycetaceae</taxon>
        <taxon>Streptomyces</taxon>
    </lineage>
</organism>
<evidence type="ECO:0000313" key="2">
    <source>
        <dbReference type="Proteomes" id="UP001501102"/>
    </source>
</evidence>
<evidence type="ECO:0000313" key="1">
    <source>
        <dbReference type="EMBL" id="GAA2924467.1"/>
    </source>
</evidence>
<dbReference type="Proteomes" id="UP001501102">
    <property type="component" value="Unassembled WGS sequence"/>
</dbReference>
<name>A0ABN3WQ97_STRTU</name>
<gene>
    <name evidence="1" type="ORF">GCM10020221_20550</name>
</gene>
<protein>
    <submittedName>
        <fullName evidence="1">Uncharacterized protein</fullName>
    </submittedName>
</protein>
<sequence>MILADPSITERQKQILLEIYDSFRRENGSSKDNDDSKPSG</sequence>
<comment type="caution">
    <text evidence="1">The sequence shown here is derived from an EMBL/GenBank/DDBJ whole genome shotgun (WGS) entry which is preliminary data.</text>
</comment>
<dbReference type="EMBL" id="BAAAXZ010000078">
    <property type="protein sequence ID" value="GAA2924467.1"/>
    <property type="molecule type" value="Genomic_DNA"/>
</dbReference>
<accession>A0ABN3WQ97</accession>
<proteinExistence type="predicted"/>